<evidence type="ECO:0000256" key="6">
    <source>
        <dbReference type="ARBA" id="ARBA00048247"/>
    </source>
</evidence>
<comment type="catalytic activity">
    <reaction evidence="6">
        <text>alpha-D-glucosamine 1-phosphate + acetyl-CoA = N-acetyl-alpha-D-glucosamine 1-phosphate + CoA + H(+)</text>
        <dbReference type="Rhea" id="RHEA:13725"/>
        <dbReference type="ChEBI" id="CHEBI:15378"/>
        <dbReference type="ChEBI" id="CHEBI:57287"/>
        <dbReference type="ChEBI" id="CHEBI:57288"/>
        <dbReference type="ChEBI" id="CHEBI:57776"/>
        <dbReference type="ChEBI" id="CHEBI:58516"/>
        <dbReference type="EC" id="2.3.1.157"/>
    </reaction>
</comment>
<accession>A0A517WQN7</accession>
<dbReference type="Gene3D" id="3.90.550.10">
    <property type="entry name" value="Spore Coat Polysaccharide Biosynthesis Protein SpsA, Chain A"/>
    <property type="match status" value="1"/>
</dbReference>
<comment type="similarity">
    <text evidence="1">In the C-terminal section; belongs to the transferase hexapeptide repeat family.</text>
</comment>
<dbReference type="OrthoDB" id="9775031at2"/>
<dbReference type="AlphaFoldDB" id="A0A517WQN7"/>
<evidence type="ECO:0000256" key="3">
    <source>
        <dbReference type="ARBA" id="ARBA00022679"/>
    </source>
</evidence>
<feature type="domain" description="MobA-like NTP transferase" evidence="9">
    <location>
        <begin position="6"/>
        <end position="132"/>
    </location>
</feature>
<keyword evidence="4" id="KW-0548">Nucleotidyltransferase</keyword>
<keyword evidence="11" id="KW-1185">Reference proteome</keyword>
<dbReference type="PANTHER" id="PTHR43584">
    <property type="entry name" value="NUCLEOTIDYL TRANSFERASE"/>
    <property type="match status" value="1"/>
</dbReference>
<comment type="function">
    <text evidence="8">Catalyzes the last two sequential reactions in the de novo biosynthetic pathway for UDP-N-acetylglucosamine (UDP-GlcNAc). The C-terminal domain catalyzes the transfer of acetyl group from acetyl coenzyme A to glucosamine-1-phosphate (GlcN-1-P) to produce N-acetylglucosamine-1-phosphate (GlcNAc-1-P), which is converted into UDP-GlcNAc by the transfer of uridine 5-monophosphate (from uridine 5-triphosphate), a reaction catalyzed by the N-terminal domain.</text>
</comment>
<evidence type="ECO:0000256" key="5">
    <source>
        <dbReference type="ARBA" id="ARBA00023315"/>
    </source>
</evidence>
<name>A0A517WQN7_9PLAN</name>
<dbReference type="InterPro" id="IPR050065">
    <property type="entry name" value="GlmU-like"/>
</dbReference>
<dbReference type="SUPFAM" id="SSF53448">
    <property type="entry name" value="Nucleotide-diphospho-sugar transferases"/>
    <property type="match status" value="1"/>
</dbReference>
<evidence type="ECO:0000256" key="8">
    <source>
        <dbReference type="ARBA" id="ARBA00049628"/>
    </source>
</evidence>
<organism evidence="10 11">
    <name type="scientific">Gimesia aquarii</name>
    <dbReference type="NCBI Taxonomy" id="2527964"/>
    <lineage>
        <taxon>Bacteria</taxon>
        <taxon>Pseudomonadati</taxon>
        <taxon>Planctomycetota</taxon>
        <taxon>Planctomycetia</taxon>
        <taxon>Planctomycetales</taxon>
        <taxon>Planctomycetaceae</taxon>
        <taxon>Gimesia</taxon>
    </lineage>
</organism>
<dbReference type="CDD" id="cd02540">
    <property type="entry name" value="GT2_GlmU_N_bac"/>
    <property type="match status" value="1"/>
</dbReference>
<evidence type="ECO:0000256" key="2">
    <source>
        <dbReference type="ARBA" id="ARBA00007947"/>
    </source>
</evidence>
<dbReference type="EMBL" id="CP037422">
    <property type="protein sequence ID" value="QDU07592.1"/>
    <property type="molecule type" value="Genomic_DNA"/>
</dbReference>
<sequence length="248" mass="26631">MNPPAAIILAAGKSTRMKSDLPKVLHPILGRPMIEYVLDAARSANCQKLVVIVGHKAEEVKTALAHHSDVEFALQAEQKGTGHAVMMCADHLANHDGPVLVLAGDTPLLKGASLARLLEIQKENQAACVVGTAITKANAGLGRIVRDAEGQFLRIVEQKDATPEEAAIEEINTGCFAFDCQQLFHALEQVKPDNSQAEYYLTDCAEILLKEGQPVFASSVFDIQEAKGVNTQDQLAEIAEIIQSAATE</sequence>
<dbReference type="PANTHER" id="PTHR43584:SF3">
    <property type="entry name" value="BIFUNCTIONAL PROTEIN GLMU"/>
    <property type="match status" value="1"/>
</dbReference>
<dbReference type="Proteomes" id="UP000318384">
    <property type="component" value="Chromosome"/>
</dbReference>
<dbReference type="GO" id="GO:0019134">
    <property type="term" value="F:glucosamine-1-phosphate N-acetyltransferase activity"/>
    <property type="evidence" value="ECO:0007669"/>
    <property type="project" value="UniProtKB-EC"/>
</dbReference>
<evidence type="ECO:0000313" key="11">
    <source>
        <dbReference type="Proteomes" id="UP000318384"/>
    </source>
</evidence>
<dbReference type="GO" id="GO:0003977">
    <property type="term" value="F:UDP-N-acetylglucosamine diphosphorylase activity"/>
    <property type="evidence" value="ECO:0007669"/>
    <property type="project" value="UniProtKB-EC"/>
</dbReference>
<evidence type="ECO:0000259" key="9">
    <source>
        <dbReference type="Pfam" id="PF12804"/>
    </source>
</evidence>
<gene>
    <name evidence="10" type="primary">glmU</name>
    <name evidence="10" type="ORF">V202x_09510</name>
</gene>
<comment type="similarity">
    <text evidence="2">In the N-terminal section; belongs to the N-acetylglucosamine-1-phosphate uridyltransferase family.</text>
</comment>
<proteinExistence type="inferred from homology"/>
<evidence type="ECO:0000256" key="1">
    <source>
        <dbReference type="ARBA" id="ARBA00007707"/>
    </source>
</evidence>
<keyword evidence="5" id="KW-0012">Acyltransferase</keyword>
<evidence type="ECO:0000313" key="10">
    <source>
        <dbReference type="EMBL" id="QDU07592.1"/>
    </source>
</evidence>
<evidence type="ECO:0000256" key="4">
    <source>
        <dbReference type="ARBA" id="ARBA00022695"/>
    </source>
</evidence>
<dbReference type="Pfam" id="PF12804">
    <property type="entry name" value="NTP_transf_3"/>
    <property type="match status" value="1"/>
</dbReference>
<dbReference type="RefSeq" id="WP_145171653.1">
    <property type="nucleotide sequence ID" value="NZ_CP037422.1"/>
</dbReference>
<protein>
    <submittedName>
        <fullName evidence="10">Bifunctional protein GlmU</fullName>
    </submittedName>
</protein>
<reference evidence="10 11" key="1">
    <citation type="submission" date="2019-03" db="EMBL/GenBank/DDBJ databases">
        <title>Deep-cultivation of Planctomycetes and their phenomic and genomic characterization uncovers novel biology.</title>
        <authorList>
            <person name="Wiegand S."/>
            <person name="Jogler M."/>
            <person name="Boedeker C."/>
            <person name="Pinto D."/>
            <person name="Vollmers J."/>
            <person name="Rivas-Marin E."/>
            <person name="Kohn T."/>
            <person name="Peeters S.H."/>
            <person name="Heuer A."/>
            <person name="Rast P."/>
            <person name="Oberbeckmann S."/>
            <person name="Bunk B."/>
            <person name="Jeske O."/>
            <person name="Meyerdierks A."/>
            <person name="Storesund J.E."/>
            <person name="Kallscheuer N."/>
            <person name="Luecker S."/>
            <person name="Lage O.M."/>
            <person name="Pohl T."/>
            <person name="Merkel B.J."/>
            <person name="Hornburger P."/>
            <person name="Mueller R.-W."/>
            <person name="Bruemmer F."/>
            <person name="Labrenz M."/>
            <person name="Spormann A.M."/>
            <person name="Op den Camp H."/>
            <person name="Overmann J."/>
            <person name="Amann R."/>
            <person name="Jetten M.S.M."/>
            <person name="Mascher T."/>
            <person name="Medema M.H."/>
            <person name="Devos D.P."/>
            <person name="Kaster A.-K."/>
            <person name="Ovreas L."/>
            <person name="Rohde M."/>
            <person name="Galperin M.Y."/>
            <person name="Jogler C."/>
        </authorList>
    </citation>
    <scope>NUCLEOTIDE SEQUENCE [LARGE SCALE GENOMIC DNA]</scope>
    <source>
        <strain evidence="10 11">V202</strain>
    </source>
</reference>
<evidence type="ECO:0000256" key="7">
    <source>
        <dbReference type="ARBA" id="ARBA00048493"/>
    </source>
</evidence>
<dbReference type="InterPro" id="IPR029044">
    <property type="entry name" value="Nucleotide-diphossugar_trans"/>
</dbReference>
<keyword evidence="3" id="KW-0808">Transferase</keyword>
<dbReference type="InterPro" id="IPR025877">
    <property type="entry name" value="MobA-like_NTP_Trfase"/>
</dbReference>
<comment type="catalytic activity">
    <reaction evidence="7">
        <text>N-acetyl-alpha-D-glucosamine 1-phosphate + UTP + H(+) = UDP-N-acetyl-alpha-D-glucosamine + diphosphate</text>
        <dbReference type="Rhea" id="RHEA:13509"/>
        <dbReference type="ChEBI" id="CHEBI:15378"/>
        <dbReference type="ChEBI" id="CHEBI:33019"/>
        <dbReference type="ChEBI" id="CHEBI:46398"/>
        <dbReference type="ChEBI" id="CHEBI:57705"/>
        <dbReference type="ChEBI" id="CHEBI:57776"/>
        <dbReference type="EC" id="2.7.7.23"/>
    </reaction>
</comment>